<keyword evidence="2" id="KW-1185">Reference proteome</keyword>
<proteinExistence type="predicted"/>
<dbReference type="VEuPathDB" id="VectorBase:ACHR005363"/>
<evidence type="ECO:0000313" key="2">
    <source>
        <dbReference type="Proteomes" id="UP000075881"/>
    </source>
</evidence>
<reference evidence="1" key="2">
    <citation type="submission" date="2020-05" db="UniProtKB">
        <authorList>
            <consortium name="EnsemblMetazoa"/>
        </authorList>
    </citation>
    <scope>IDENTIFICATION</scope>
    <source>
        <strain evidence="1">ACHKN1017</strain>
    </source>
</reference>
<evidence type="ECO:0000313" key="1">
    <source>
        <dbReference type="EnsemblMetazoa" id="ACHR005363-PA"/>
    </source>
</evidence>
<reference evidence="2" key="1">
    <citation type="submission" date="2013-03" db="EMBL/GenBank/DDBJ databases">
        <title>The Genome Sequence of Anopheles christyi ACHKN1017.</title>
        <authorList>
            <consortium name="The Broad Institute Genomics Platform"/>
            <person name="Neafsey D.E."/>
            <person name="Besansky N."/>
            <person name="Walker B."/>
            <person name="Young S.K."/>
            <person name="Zeng Q."/>
            <person name="Gargeya S."/>
            <person name="Fitzgerald M."/>
            <person name="Haas B."/>
            <person name="Abouelleil A."/>
            <person name="Allen A.W."/>
            <person name="Alvarado L."/>
            <person name="Arachchi H.M."/>
            <person name="Berlin A.M."/>
            <person name="Chapman S.B."/>
            <person name="Gainer-Dewar J."/>
            <person name="Goldberg J."/>
            <person name="Griggs A."/>
            <person name="Gujja S."/>
            <person name="Hansen M."/>
            <person name="Howarth C."/>
            <person name="Imamovic A."/>
            <person name="Ireland A."/>
            <person name="Larimer J."/>
            <person name="McCowan C."/>
            <person name="Murphy C."/>
            <person name="Pearson M."/>
            <person name="Poon T.W."/>
            <person name="Priest M."/>
            <person name="Roberts A."/>
            <person name="Saif S."/>
            <person name="Shea T."/>
            <person name="Sisk P."/>
            <person name="Sykes S."/>
            <person name="Wortman J."/>
            <person name="Nusbaum C."/>
            <person name="Birren B."/>
        </authorList>
    </citation>
    <scope>NUCLEOTIDE SEQUENCE [LARGE SCALE GENOMIC DNA]</scope>
    <source>
        <strain evidence="2">ACHKN1017</strain>
    </source>
</reference>
<name>A0A182K3M8_9DIPT</name>
<accession>A0A182K3M8</accession>
<organism evidence="1 2">
    <name type="scientific">Anopheles christyi</name>
    <dbReference type="NCBI Taxonomy" id="43041"/>
    <lineage>
        <taxon>Eukaryota</taxon>
        <taxon>Metazoa</taxon>
        <taxon>Ecdysozoa</taxon>
        <taxon>Arthropoda</taxon>
        <taxon>Hexapoda</taxon>
        <taxon>Insecta</taxon>
        <taxon>Pterygota</taxon>
        <taxon>Neoptera</taxon>
        <taxon>Endopterygota</taxon>
        <taxon>Diptera</taxon>
        <taxon>Nematocera</taxon>
        <taxon>Culicoidea</taxon>
        <taxon>Culicidae</taxon>
        <taxon>Anophelinae</taxon>
        <taxon>Anopheles</taxon>
    </lineage>
</organism>
<protein>
    <submittedName>
        <fullName evidence="1">Uncharacterized protein</fullName>
    </submittedName>
</protein>
<dbReference type="Proteomes" id="UP000075881">
    <property type="component" value="Unassembled WGS sequence"/>
</dbReference>
<sequence>MRIPNAVRCVDEHFARVPRLQRTIATPCSNQCAIAIVRTAGRDRLQSTLGTGFYNGTLFLRLGKYPRAKRRVHTAREKLFAPNRTPAAAGQSCDVSLRLRHVRNVLITFDAFHLFETISIEHLRLRAARNDQHHIARERVG</sequence>
<dbReference type="EnsemblMetazoa" id="ACHR005363-RA">
    <property type="protein sequence ID" value="ACHR005363-PA"/>
    <property type="gene ID" value="ACHR005363"/>
</dbReference>
<dbReference type="AlphaFoldDB" id="A0A182K3M8"/>